<dbReference type="SUPFAM" id="SSF74982">
    <property type="entry name" value="Small protein B (SmpB)"/>
    <property type="match status" value="1"/>
</dbReference>
<dbReference type="GO" id="GO:0003723">
    <property type="term" value="F:RNA binding"/>
    <property type="evidence" value="ECO:0007669"/>
    <property type="project" value="UniProtKB-KW"/>
</dbReference>
<dbReference type="HAMAP" id="MF_00023">
    <property type="entry name" value="SmpB"/>
    <property type="match status" value="1"/>
</dbReference>
<dbReference type="NCBIfam" id="NF003843">
    <property type="entry name" value="PRK05422.1"/>
    <property type="match status" value="1"/>
</dbReference>
<organism evidence="3 4">
    <name type="scientific">Candidatus Collierbacteria bacterium CG09_land_8_20_14_0_10_46_12</name>
    <dbReference type="NCBI Taxonomy" id="1974533"/>
    <lineage>
        <taxon>Bacteria</taxon>
        <taxon>Candidatus Collieribacteriota</taxon>
    </lineage>
</organism>
<evidence type="ECO:0000256" key="2">
    <source>
        <dbReference type="ARBA" id="ARBA00022884"/>
    </source>
</evidence>
<accession>A0A2H0WZ76</accession>
<dbReference type="Pfam" id="PF01668">
    <property type="entry name" value="SmpB"/>
    <property type="match status" value="1"/>
</dbReference>
<dbReference type="AlphaFoldDB" id="A0A2H0WZ76"/>
<dbReference type="Gene3D" id="2.40.280.10">
    <property type="match status" value="1"/>
</dbReference>
<proteinExistence type="inferred from homology"/>
<keyword evidence="2" id="KW-0694">RNA-binding</keyword>
<reference evidence="4" key="1">
    <citation type="submission" date="2017-09" db="EMBL/GenBank/DDBJ databases">
        <title>Depth-based differentiation of microbial function through sediment-hosted aquifers and enrichment of novel symbionts in the deep terrestrial subsurface.</title>
        <authorList>
            <person name="Probst A.J."/>
            <person name="Ladd B."/>
            <person name="Jarett J.K."/>
            <person name="Geller-Mcgrath D.E."/>
            <person name="Sieber C.M.K."/>
            <person name="Emerson J.B."/>
            <person name="Anantharaman K."/>
            <person name="Thomas B.C."/>
            <person name="Malmstrom R."/>
            <person name="Stieglmeier M."/>
            <person name="Klingl A."/>
            <person name="Woyke T."/>
            <person name="Ryan C.M."/>
            <person name="Banfield J.F."/>
        </authorList>
    </citation>
    <scope>NUCLEOTIDE SEQUENCE [LARGE SCALE GENOMIC DNA]</scope>
</reference>
<dbReference type="Proteomes" id="UP000229574">
    <property type="component" value="Unassembled WGS sequence"/>
</dbReference>
<keyword evidence="1" id="KW-0963">Cytoplasm</keyword>
<evidence type="ECO:0000256" key="1">
    <source>
        <dbReference type="ARBA" id="ARBA00022490"/>
    </source>
</evidence>
<sequence>NKWARSEYSISDTYSAGIGLTGAEVKSLREGRGNLRDGFAKIINGELFLVGADIPRYSHYSGQQYDAKRTRKLLLKQSEIVKILKQIEGKSLTIVPLKIYFKGRWVKCEVGIGKGKREWEKRADLKSRDIKRDLAKAVKNTV</sequence>
<dbReference type="NCBIfam" id="TIGR00086">
    <property type="entry name" value="smpB"/>
    <property type="match status" value="1"/>
</dbReference>
<comment type="caution">
    <text evidence="3">The sequence shown here is derived from an EMBL/GenBank/DDBJ whole genome shotgun (WGS) entry which is preliminary data.</text>
</comment>
<dbReference type="CDD" id="cd09294">
    <property type="entry name" value="SmpB"/>
    <property type="match status" value="1"/>
</dbReference>
<dbReference type="InterPro" id="IPR023620">
    <property type="entry name" value="SmpB"/>
</dbReference>
<evidence type="ECO:0000313" key="3">
    <source>
        <dbReference type="EMBL" id="PIS17970.1"/>
    </source>
</evidence>
<feature type="non-terminal residue" evidence="3">
    <location>
        <position position="1"/>
    </location>
</feature>
<evidence type="ECO:0000313" key="4">
    <source>
        <dbReference type="Proteomes" id="UP000229574"/>
    </source>
</evidence>
<dbReference type="PROSITE" id="PS01317">
    <property type="entry name" value="SSRP"/>
    <property type="match status" value="1"/>
</dbReference>
<dbReference type="InterPro" id="IPR020081">
    <property type="entry name" value="SsrA-bd_prot_CS"/>
</dbReference>
<gene>
    <name evidence="3" type="ORF">COT54_01835</name>
</gene>
<dbReference type="InterPro" id="IPR000037">
    <property type="entry name" value="SsrA-bd_prot"/>
</dbReference>
<dbReference type="PANTHER" id="PTHR30308:SF2">
    <property type="entry name" value="SSRA-BINDING PROTEIN"/>
    <property type="match status" value="1"/>
</dbReference>
<dbReference type="GO" id="GO:0005829">
    <property type="term" value="C:cytosol"/>
    <property type="evidence" value="ECO:0007669"/>
    <property type="project" value="TreeGrafter"/>
</dbReference>
<protein>
    <submittedName>
        <fullName evidence="3">SsrA-binding protein</fullName>
    </submittedName>
</protein>
<name>A0A2H0WZ76_9BACT</name>
<dbReference type="PANTHER" id="PTHR30308">
    <property type="entry name" value="TMRNA-BINDING COMPONENT OF TRANS-TRANSLATION TAGGING COMPLEX"/>
    <property type="match status" value="1"/>
</dbReference>
<dbReference type="GO" id="GO:0070930">
    <property type="term" value="P:trans-translation-dependent protein tagging"/>
    <property type="evidence" value="ECO:0007669"/>
    <property type="project" value="TreeGrafter"/>
</dbReference>
<dbReference type="EMBL" id="PEYY01000077">
    <property type="protein sequence ID" value="PIS17970.1"/>
    <property type="molecule type" value="Genomic_DNA"/>
</dbReference>